<name>A0A1M6ITI8_9ACTN</name>
<comment type="function">
    <text evidence="6">Involved in transcription antitermination. Required for transcription of ribosomal RNA (rRNA) genes. Binds specifically to the boxA antiterminator sequence of the ribosomal RNA (rrn) operons.</text>
</comment>
<evidence type="ECO:0000256" key="6">
    <source>
        <dbReference type="HAMAP-Rule" id="MF_00073"/>
    </source>
</evidence>
<dbReference type="STRING" id="1123357.SAMN02745244_02377"/>
<keyword evidence="2 6" id="KW-0889">Transcription antitermination</keyword>
<reference evidence="8 9" key="1">
    <citation type="submission" date="2016-11" db="EMBL/GenBank/DDBJ databases">
        <authorList>
            <person name="Jaros S."/>
            <person name="Januszkiewicz K."/>
            <person name="Wedrychowicz H."/>
        </authorList>
    </citation>
    <scope>NUCLEOTIDE SEQUENCE [LARGE SCALE GENOMIC DNA]</scope>
    <source>
        <strain evidence="8 9">DSM 12906</strain>
    </source>
</reference>
<dbReference type="InterPro" id="IPR011605">
    <property type="entry name" value="NusB_fam"/>
</dbReference>
<dbReference type="GO" id="GO:0031564">
    <property type="term" value="P:transcription antitermination"/>
    <property type="evidence" value="ECO:0007669"/>
    <property type="project" value="UniProtKB-KW"/>
</dbReference>
<proteinExistence type="inferred from homology"/>
<evidence type="ECO:0000256" key="3">
    <source>
        <dbReference type="ARBA" id="ARBA00022884"/>
    </source>
</evidence>
<keyword evidence="4 6" id="KW-0805">Transcription regulation</keyword>
<evidence type="ECO:0000259" key="7">
    <source>
        <dbReference type="Pfam" id="PF01029"/>
    </source>
</evidence>
<dbReference type="GO" id="GO:0005829">
    <property type="term" value="C:cytosol"/>
    <property type="evidence" value="ECO:0007669"/>
    <property type="project" value="TreeGrafter"/>
</dbReference>
<dbReference type="NCBIfam" id="TIGR01951">
    <property type="entry name" value="nusB"/>
    <property type="match status" value="1"/>
</dbReference>
<dbReference type="InterPro" id="IPR035926">
    <property type="entry name" value="NusB-like_sf"/>
</dbReference>
<evidence type="ECO:0000256" key="4">
    <source>
        <dbReference type="ARBA" id="ARBA00023015"/>
    </source>
</evidence>
<evidence type="ECO:0000313" key="9">
    <source>
        <dbReference type="Proteomes" id="UP000184512"/>
    </source>
</evidence>
<dbReference type="PANTHER" id="PTHR11078">
    <property type="entry name" value="N UTILIZATION SUBSTANCE PROTEIN B-RELATED"/>
    <property type="match status" value="1"/>
</dbReference>
<dbReference type="SUPFAM" id="SSF48013">
    <property type="entry name" value="NusB-like"/>
    <property type="match status" value="1"/>
</dbReference>
<dbReference type="Pfam" id="PF01029">
    <property type="entry name" value="NusB"/>
    <property type="match status" value="1"/>
</dbReference>
<dbReference type="InterPro" id="IPR006027">
    <property type="entry name" value="NusB_RsmB_TIM44"/>
</dbReference>
<dbReference type="Gene3D" id="1.10.940.10">
    <property type="entry name" value="NusB-like"/>
    <property type="match status" value="1"/>
</dbReference>
<keyword evidence="3 6" id="KW-0694">RNA-binding</keyword>
<comment type="similarity">
    <text evidence="1 6">Belongs to the NusB family.</text>
</comment>
<organism evidence="8 9">
    <name type="scientific">Tessaracoccus bendigoensis DSM 12906</name>
    <dbReference type="NCBI Taxonomy" id="1123357"/>
    <lineage>
        <taxon>Bacteria</taxon>
        <taxon>Bacillati</taxon>
        <taxon>Actinomycetota</taxon>
        <taxon>Actinomycetes</taxon>
        <taxon>Propionibacteriales</taxon>
        <taxon>Propionibacteriaceae</taxon>
        <taxon>Tessaracoccus</taxon>
    </lineage>
</organism>
<evidence type="ECO:0000256" key="1">
    <source>
        <dbReference type="ARBA" id="ARBA00005952"/>
    </source>
</evidence>
<keyword evidence="5 6" id="KW-0804">Transcription</keyword>
<dbReference type="HAMAP" id="MF_00073">
    <property type="entry name" value="NusB"/>
    <property type="match status" value="1"/>
</dbReference>
<protein>
    <recommendedName>
        <fullName evidence="6">Transcription antitermination protein NusB</fullName>
    </recommendedName>
    <alternativeName>
        <fullName evidence="6">Antitermination factor NusB</fullName>
    </alternativeName>
</protein>
<dbReference type="RefSeq" id="WP_073188545.1">
    <property type="nucleotide sequence ID" value="NZ_FQZG01000043.1"/>
</dbReference>
<gene>
    <name evidence="6" type="primary">nusB</name>
    <name evidence="8" type="ORF">SAMN02745244_02377</name>
</gene>
<feature type="domain" description="NusB/RsmB/TIM44" evidence="7">
    <location>
        <begin position="13"/>
        <end position="134"/>
    </location>
</feature>
<dbReference type="AlphaFoldDB" id="A0A1M6ITI8"/>
<dbReference type="Proteomes" id="UP000184512">
    <property type="component" value="Unassembled WGS sequence"/>
</dbReference>
<evidence type="ECO:0000256" key="2">
    <source>
        <dbReference type="ARBA" id="ARBA00022814"/>
    </source>
</evidence>
<dbReference type="GO" id="GO:0006353">
    <property type="term" value="P:DNA-templated transcription termination"/>
    <property type="evidence" value="ECO:0007669"/>
    <property type="project" value="UniProtKB-UniRule"/>
</dbReference>
<keyword evidence="9" id="KW-1185">Reference proteome</keyword>
<evidence type="ECO:0000256" key="5">
    <source>
        <dbReference type="ARBA" id="ARBA00023163"/>
    </source>
</evidence>
<dbReference type="EMBL" id="FQZG01000043">
    <property type="protein sequence ID" value="SHJ37724.1"/>
    <property type="molecule type" value="Genomic_DNA"/>
</dbReference>
<dbReference type="GO" id="GO:0003723">
    <property type="term" value="F:RNA binding"/>
    <property type="evidence" value="ECO:0007669"/>
    <property type="project" value="UniProtKB-UniRule"/>
</dbReference>
<accession>A0A1M6ITI8</accession>
<evidence type="ECO:0000313" key="8">
    <source>
        <dbReference type="EMBL" id="SHJ37724.1"/>
    </source>
</evidence>
<dbReference type="PANTHER" id="PTHR11078:SF3">
    <property type="entry name" value="ANTITERMINATION NUSB DOMAIN-CONTAINING PROTEIN"/>
    <property type="match status" value="1"/>
</dbReference>
<sequence>MPDVKPHYSTQTKARKAALDILFMAEQRDDPIGETFAEQRSLTGHVVRELTTDIVLGVARHQREIDQRIAESTTMKWPLERMPSVDRNLARIAVFELDYTDTPPAAVISEAVRLAGDLSTDESPTFLNGLLAKALAAKPTTN</sequence>
<dbReference type="OrthoDB" id="3528057at2"/>